<evidence type="ECO:0000313" key="10">
    <source>
        <dbReference type="EMBL" id="TGG83257.1"/>
    </source>
</evidence>
<name>A0A6C1BZH2_9ACTN</name>
<dbReference type="PANTHER" id="PTHR31310:SF7">
    <property type="entry name" value="PA-PHOSPHATASE RELATED-FAMILY PROTEIN DDB_G0268928"/>
    <property type="match status" value="1"/>
</dbReference>
<keyword evidence="3" id="KW-0808">Transferase</keyword>
<feature type="transmembrane region" description="Helical" evidence="9">
    <location>
        <begin position="408"/>
        <end position="433"/>
    </location>
</feature>
<feature type="transmembrane region" description="Helical" evidence="9">
    <location>
        <begin position="653"/>
        <end position="674"/>
    </location>
</feature>
<dbReference type="AlphaFoldDB" id="A0A6C1BZH2"/>
<evidence type="ECO:0000313" key="11">
    <source>
        <dbReference type="Proteomes" id="UP000298111"/>
    </source>
</evidence>
<dbReference type="Pfam" id="PF09594">
    <property type="entry name" value="GT87"/>
    <property type="match status" value="1"/>
</dbReference>
<evidence type="ECO:0000256" key="8">
    <source>
        <dbReference type="SAM" id="MobiDB-lite"/>
    </source>
</evidence>
<evidence type="ECO:0000256" key="9">
    <source>
        <dbReference type="SAM" id="Phobius"/>
    </source>
</evidence>
<feature type="transmembrane region" description="Helical" evidence="9">
    <location>
        <begin position="551"/>
        <end position="569"/>
    </location>
</feature>
<feature type="transmembrane region" description="Helical" evidence="9">
    <location>
        <begin position="225"/>
        <end position="248"/>
    </location>
</feature>
<evidence type="ECO:0000256" key="5">
    <source>
        <dbReference type="ARBA" id="ARBA00022989"/>
    </source>
</evidence>
<accession>A0A6C1BZH2</accession>
<dbReference type="Proteomes" id="UP000298111">
    <property type="component" value="Unassembled WGS sequence"/>
</dbReference>
<keyword evidence="6 9" id="KW-0472">Membrane</keyword>
<evidence type="ECO:0000256" key="7">
    <source>
        <dbReference type="ARBA" id="ARBA00024033"/>
    </source>
</evidence>
<sequence length="767" mass="81030">MAAETVADGPKGPDRGGKWGPDGSGPWWRAVRQWGRLGPRSGLALAGLWALALALAARQVAAVLRLPQEERLVDLFTWLGDNGVLRLHGSLYDGNEPFTGTPFAGLVLKPLTRAAEQGLGVIWTFGTLLLVAALGILAARALPGPVSRRTALCAPPAALILLALSVPVRNTFHLGQTSVLPMLLVLVGWLLGGARGERETTAGTAAAAGAGAVVARPAAPLGARTSGLLIGIACALQPATLLFLPLLWFTGRRRAAVAGAGTFLVCTLATWAVMPDDSWTYWIHHLAGTGLGDPADATANQSLHGVLLRAGLRGPAEVVLLVVLVAGIGWLALRRAVRYARDGQWLLAAAITGCAVVLASPVAWQHQQLWVLLAVAGRVGRRTGDRLVWPVFVAMVMTLDGSALVPKIAVFGWLGDNAVLLAALLAACVIPFLRRDAAGWDAPEPMTAGSRPNLMLELLLIRVWYWAYSYVRGHAPDSRSLAEGHGDQIMAAESFLHIDIEHTFNSLAVRTPWLRHACDFYYSTFHFLVPIALLAWLYVRGAGRYRGARTALGCATLLGLVGFWLYPLAPPRLMPGAGFVDTAHGPQDLSNPDFGALTELSNQYAAMPSLHVGWSLWCAVIVFLLTRNVWLRTLGALYPLATTFVVMSTANHYVLDAVGGVLVVTVGFAAQRWFDRLRARRAPAARDAGSAATPAPQDGTPDEEATATGTAAAAGRAPSPDGGTAEGEVPRARSAAPGEDGVSRAASAPSPLGPPRSGDRTAPARRE</sequence>
<feature type="transmembrane region" description="Helical" evidence="9">
    <location>
        <begin position="201"/>
        <end position="219"/>
    </location>
</feature>
<evidence type="ECO:0000256" key="1">
    <source>
        <dbReference type="ARBA" id="ARBA00004651"/>
    </source>
</evidence>
<comment type="similarity">
    <text evidence="7">Belongs to the glycosyltransferase 87 family.</text>
</comment>
<feature type="transmembrane region" description="Helical" evidence="9">
    <location>
        <begin position="604"/>
        <end position="624"/>
    </location>
</feature>
<dbReference type="RefSeq" id="WP_016468765.1">
    <property type="nucleotide sequence ID" value="NZ_BBQG01000016.1"/>
</dbReference>
<feature type="transmembrane region" description="Helical" evidence="9">
    <location>
        <begin position="345"/>
        <end position="364"/>
    </location>
</feature>
<evidence type="ECO:0000256" key="3">
    <source>
        <dbReference type="ARBA" id="ARBA00022679"/>
    </source>
</evidence>
<evidence type="ECO:0000256" key="6">
    <source>
        <dbReference type="ARBA" id="ARBA00023136"/>
    </source>
</evidence>
<feature type="transmembrane region" description="Helical" evidence="9">
    <location>
        <begin position="174"/>
        <end position="194"/>
    </location>
</feature>
<feature type="compositionally biased region" description="Low complexity" evidence="8">
    <location>
        <begin position="706"/>
        <end position="717"/>
    </location>
</feature>
<feature type="transmembrane region" description="Helical" evidence="9">
    <location>
        <begin position="314"/>
        <end position="333"/>
    </location>
</feature>
<comment type="caution">
    <text evidence="10">The sequence shown here is derived from an EMBL/GenBank/DDBJ whole genome shotgun (WGS) entry which is preliminary data.</text>
</comment>
<dbReference type="GO" id="GO:0016758">
    <property type="term" value="F:hexosyltransferase activity"/>
    <property type="evidence" value="ECO:0007669"/>
    <property type="project" value="InterPro"/>
</dbReference>
<keyword evidence="5 9" id="KW-1133">Transmembrane helix</keyword>
<dbReference type="CDD" id="cd03386">
    <property type="entry name" value="PAP2_Aur1_like"/>
    <property type="match status" value="1"/>
</dbReference>
<dbReference type="InterPro" id="IPR052185">
    <property type="entry name" value="IPC_Synthase-Related"/>
</dbReference>
<dbReference type="GeneID" id="75183890"/>
<dbReference type="InterPro" id="IPR026841">
    <property type="entry name" value="Aur1/Ipt1"/>
</dbReference>
<gene>
    <name evidence="10" type="ORF">D8771_14500</name>
</gene>
<organism evidence="10 11">
    <name type="scientific">Streptomyces albus</name>
    <dbReference type="NCBI Taxonomy" id="1888"/>
    <lineage>
        <taxon>Bacteria</taxon>
        <taxon>Bacillati</taxon>
        <taxon>Actinomycetota</taxon>
        <taxon>Actinomycetes</taxon>
        <taxon>Kitasatosporales</taxon>
        <taxon>Streptomycetaceae</taxon>
        <taxon>Streptomyces</taxon>
    </lineage>
</organism>
<reference evidence="10 11" key="1">
    <citation type="submission" date="2018-10" db="EMBL/GenBank/DDBJ databases">
        <title>Isolation of pseudouridimycin from Streptomyces albus DSM 40763.</title>
        <authorList>
            <person name="Rosenqvist P."/>
            <person name="Metsae-Ketelae M."/>
            <person name="Virta P."/>
        </authorList>
    </citation>
    <scope>NUCLEOTIDE SEQUENCE [LARGE SCALE GENOMIC DNA]</scope>
    <source>
        <strain evidence="10 11">DSM 40763</strain>
    </source>
</reference>
<keyword evidence="2" id="KW-1003">Cell membrane</keyword>
<dbReference type="GO" id="GO:0005886">
    <property type="term" value="C:plasma membrane"/>
    <property type="evidence" value="ECO:0007669"/>
    <property type="project" value="UniProtKB-SubCell"/>
</dbReference>
<comment type="subcellular location">
    <subcellularLocation>
        <location evidence="1">Cell membrane</location>
        <topology evidence="1">Multi-pass membrane protein</topology>
    </subcellularLocation>
</comment>
<feature type="transmembrane region" description="Helical" evidence="9">
    <location>
        <begin position="520"/>
        <end position="539"/>
    </location>
</feature>
<proteinExistence type="inferred from homology"/>
<feature type="region of interest" description="Disordered" evidence="8">
    <location>
        <begin position="684"/>
        <end position="767"/>
    </location>
</feature>
<evidence type="ECO:0000256" key="4">
    <source>
        <dbReference type="ARBA" id="ARBA00022692"/>
    </source>
</evidence>
<dbReference type="InterPro" id="IPR018584">
    <property type="entry name" value="GT87"/>
</dbReference>
<evidence type="ECO:0000256" key="2">
    <source>
        <dbReference type="ARBA" id="ARBA00022475"/>
    </source>
</evidence>
<feature type="transmembrane region" description="Helical" evidence="9">
    <location>
        <begin position="120"/>
        <end position="139"/>
    </location>
</feature>
<dbReference type="EMBL" id="RCIY01000055">
    <property type="protein sequence ID" value="TGG83257.1"/>
    <property type="molecule type" value="Genomic_DNA"/>
</dbReference>
<feature type="compositionally biased region" description="Low complexity" evidence="8">
    <location>
        <begin position="685"/>
        <end position="696"/>
    </location>
</feature>
<keyword evidence="4 9" id="KW-0812">Transmembrane</keyword>
<feature type="compositionally biased region" description="Basic and acidic residues" evidence="8">
    <location>
        <begin position="757"/>
        <end position="767"/>
    </location>
</feature>
<dbReference type="Pfam" id="PF14378">
    <property type="entry name" value="PAP2_3"/>
    <property type="match status" value="1"/>
</dbReference>
<feature type="region of interest" description="Disordered" evidence="8">
    <location>
        <begin position="1"/>
        <end position="24"/>
    </location>
</feature>
<dbReference type="PANTHER" id="PTHR31310">
    <property type="match status" value="1"/>
</dbReference>
<protein>
    <submittedName>
        <fullName evidence="10">DUF2029 domain-containing protein</fullName>
    </submittedName>
</protein>
<feature type="transmembrane region" description="Helical" evidence="9">
    <location>
        <begin position="255"/>
        <end position="274"/>
    </location>
</feature>